<evidence type="ECO:0000313" key="2">
    <source>
        <dbReference type="Proteomes" id="UP000033187"/>
    </source>
</evidence>
<accession>A0A0D6JKA2</accession>
<name>A0A0D6JKA2_9HYPH</name>
<dbReference type="EMBL" id="LN829119">
    <property type="protein sequence ID" value="CPR22127.1"/>
    <property type="molecule type" value="Genomic_DNA"/>
</dbReference>
<evidence type="ECO:0000313" key="1">
    <source>
        <dbReference type="EMBL" id="CPR22127.1"/>
    </source>
</evidence>
<protein>
    <submittedName>
        <fullName evidence="1">Uncharacterized protein</fullName>
    </submittedName>
</protein>
<organism evidence="1 2">
    <name type="scientific">Candidatus Filomicrobium marinum</name>
    <dbReference type="NCBI Taxonomy" id="1608628"/>
    <lineage>
        <taxon>Bacteria</taxon>
        <taxon>Pseudomonadati</taxon>
        <taxon>Pseudomonadota</taxon>
        <taxon>Alphaproteobacteria</taxon>
        <taxon>Hyphomicrobiales</taxon>
        <taxon>Hyphomicrobiaceae</taxon>
        <taxon>Filomicrobium</taxon>
    </lineage>
</organism>
<dbReference type="Proteomes" id="UP000033187">
    <property type="component" value="Chromosome 1"/>
</dbReference>
<sequence>MGSLGLVVVSAVLNYRLGIRLGGQDEVERHLYGNGLAFWRADAMQVEHHLRGWGAGDVRPSADAGWRPSVT</sequence>
<keyword evidence="2" id="KW-1185">Reference proteome</keyword>
<dbReference type="KEGG" id="fil:BN1229_v1_2355"/>
<reference evidence="2" key="1">
    <citation type="submission" date="2015-02" db="EMBL/GenBank/DDBJ databases">
        <authorList>
            <person name="Chooi Y.-H."/>
        </authorList>
    </citation>
    <scope>NUCLEOTIDE SEQUENCE [LARGE SCALE GENOMIC DNA]</scope>
    <source>
        <strain evidence="2">strain Y</strain>
    </source>
</reference>
<dbReference type="KEGG" id="fiy:BN1229_v1_3560"/>
<proteinExistence type="predicted"/>
<dbReference type="AlphaFoldDB" id="A0A0D6JKA2"/>
<gene>
    <name evidence="1" type="ORF">YBN1229_v1_3560</name>
</gene>